<evidence type="ECO:0000313" key="3">
    <source>
        <dbReference type="Proteomes" id="UP000323386"/>
    </source>
</evidence>
<gene>
    <name evidence="2" type="ORF">PSFLO_04340</name>
</gene>
<dbReference type="OrthoDB" id="4177994at2759"/>
<dbReference type="AlphaFoldDB" id="A0A5C3F6I5"/>
<reference evidence="2 3" key="1">
    <citation type="submission" date="2018-03" db="EMBL/GenBank/DDBJ databases">
        <authorList>
            <person name="Guldener U."/>
        </authorList>
    </citation>
    <scope>NUCLEOTIDE SEQUENCE [LARGE SCALE GENOMIC DNA]</scope>
    <source>
        <strain evidence="2 3">DAOM196992</strain>
    </source>
</reference>
<dbReference type="GO" id="GO:0005576">
    <property type="term" value="C:extracellular region"/>
    <property type="evidence" value="ECO:0007669"/>
    <property type="project" value="InterPro"/>
</dbReference>
<keyword evidence="3" id="KW-1185">Reference proteome</keyword>
<evidence type="ECO:0000313" key="2">
    <source>
        <dbReference type="EMBL" id="SPO38861.1"/>
    </source>
</evidence>
<organism evidence="2 3">
    <name type="scientific">Pseudozyma flocculosa</name>
    <dbReference type="NCBI Taxonomy" id="84751"/>
    <lineage>
        <taxon>Eukaryota</taxon>
        <taxon>Fungi</taxon>
        <taxon>Dikarya</taxon>
        <taxon>Basidiomycota</taxon>
        <taxon>Ustilaginomycotina</taxon>
        <taxon>Ustilaginomycetes</taxon>
        <taxon>Ustilaginales</taxon>
        <taxon>Ustilaginaceae</taxon>
        <taxon>Pseudozyma</taxon>
    </lineage>
</organism>
<accession>A0A5C3F6I5</accession>
<sequence length="213" mass="22742">MKLTSILSVVAPLVASAALALPSPSKGANDVGATVRQAQGSPEAQREGWGRHSTFYNATTASFYTVETDSAEAALGRHLLSTGEMKFPPSQLTEEETREALARLFPESLERRGTDTNCKGSSMCSSCWGSARGIRNQMCSNGVCRTGMAGTHVRTDCNAFGQGLALFTNFNYWDEGSLIGDVDDILNHNCKKCGSTNAGDGRGRVTINYVSQC</sequence>
<protein>
    <submittedName>
        <fullName evidence="2">Uncharacterized protein</fullName>
    </submittedName>
</protein>
<name>A0A5C3F6I5_9BASI</name>
<keyword evidence="1" id="KW-0732">Signal</keyword>
<dbReference type="Proteomes" id="UP000323386">
    <property type="component" value="Unassembled WGS sequence"/>
</dbReference>
<dbReference type="SUPFAM" id="SSF55221">
    <property type="entry name" value="Yeast killer toxins"/>
    <property type="match status" value="1"/>
</dbReference>
<dbReference type="EMBL" id="OOIP01000011">
    <property type="protein sequence ID" value="SPO38861.1"/>
    <property type="molecule type" value="Genomic_DNA"/>
</dbReference>
<evidence type="ECO:0000256" key="1">
    <source>
        <dbReference type="SAM" id="SignalP"/>
    </source>
</evidence>
<proteinExistence type="predicted"/>
<dbReference type="Gene3D" id="3.30.430.10">
    <property type="entry name" value="Killer Toxin P4, subunit A"/>
    <property type="match status" value="1"/>
</dbReference>
<feature type="chain" id="PRO_5023115141" evidence="1">
    <location>
        <begin position="28"/>
        <end position="213"/>
    </location>
</feature>
<dbReference type="InterPro" id="IPR011329">
    <property type="entry name" value="Killer_tox_Kp4/SMK"/>
</dbReference>
<feature type="signal peptide" evidence="1">
    <location>
        <begin position="1"/>
        <end position="27"/>
    </location>
</feature>